<keyword evidence="5" id="KW-1015">Disulfide bond</keyword>
<dbReference type="InterPro" id="IPR013766">
    <property type="entry name" value="Thioredoxin_domain"/>
</dbReference>
<evidence type="ECO:0000256" key="2">
    <source>
        <dbReference type="ARBA" id="ARBA00017922"/>
    </source>
</evidence>
<comment type="subcellular location">
    <subcellularLocation>
        <location evidence="1">Cell envelope</location>
    </subcellularLocation>
</comment>
<dbReference type="PANTHER" id="PTHR42852:SF6">
    <property type="entry name" value="THIOL:DISULFIDE INTERCHANGE PROTEIN DSBE"/>
    <property type="match status" value="1"/>
</dbReference>
<name>A0A0S7E8C8_9FLAO</name>
<evidence type="ECO:0000313" key="8">
    <source>
        <dbReference type="EMBL" id="ALU27101.1"/>
    </source>
</evidence>
<dbReference type="Proteomes" id="UP000069030">
    <property type="component" value="Chromosome"/>
</dbReference>
<dbReference type="InterPro" id="IPR025380">
    <property type="entry name" value="DUF4369"/>
</dbReference>
<protein>
    <recommendedName>
        <fullName evidence="2">Type IV secretion system putative lipoprotein virB7</fullName>
    </recommendedName>
</protein>
<accession>A0A0S7E8C8</accession>
<dbReference type="InterPro" id="IPR050553">
    <property type="entry name" value="Thioredoxin_ResA/DsbE_sf"/>
</dbReference>
<dbReference type="InterPro" id="IPR012640">
    <property type="entry name" value="Membr_lipoprot_lipid_attach_CS"/>
</dbReference>
<dbReference type="GO" id="GO:0016209">
    <property type="term" value="F:antioxidant activity"/>
    <property type="evidence" value="ECO:0007669"/>
    <property type="project" value="InterPro"/>
</dbReference>
<reference evidence="8 9" key="1">
    <citation type="journal article" date="2016" name="J. Zhejiang Univ. Sci. B">
        <title>Antibiotic resistance mechanisms of Myroides sp.</title>
        <authorList>
            <person name="Hu S."/>
            <person name="Yuan S."/>
            <person name="Qu H."/>
            <person name="Jiang T."/>
            <person name="Zhou Y."/>
            <person name="Wang M."/>
            <person name="Ming D."/>
        </authorList>
    </citation>
    <scope>NUCLEOTIDE SEQUENCE [LARGE SCALE GENOMIC DNA]</scope>
    <source>
        <strain evidence="8 9">PR63039</strain>
    </source>
</reference>
<keyword evidence="4" id="KW-0201">Cytochrome c-type biogenesis</keyword>
<dbReference type="Pfam" id="PF00578">
    <property type="entry name" value="AhpC-TSA"/>
    <property type="match status" value="1"/>
</dbReference>
<keyword evidence="6" id="KW-0676">Redox-active center</keyword>
<dbReference type="RefSeq" id="WP_006259042.1">
    <property type="nucleotide sequence ID" value="NZ_BCMQ01000003.1"/>
</dbReference>
<dbReference type="GO" id="GO:0030313">
    <property type="term" value="C:cell envelope"/>
    <property type="evidence" value="ECO:0007669"/>
    <property type="project" value="UniProtKB-SubCell"/>
</dbReference>
<dbReference type="Gene3D" id="3.40.30.10">
    <property type="entry name" value="Glutaredoxin"/>
    <property type="match status" value="1"/>
</dbReference>
<gene>
    <name evidence="8" type="ORF">AS202_13470</name>
</gene>
<dbReference type="GO" id="GO:0016491">
    <property type="term" value="F:oxidoreductase activity"/>
    <property type="evidence" value="ECO:0007669"/>
    <property type="project" value="InterPro"/>
</dbReference>
<dbReference type="Pfam" id="PF08139">
    <property type="entry name" value="LPAM_1"/>
    <property type="match status" value="1"/>
</dbReference>
<evidence type="ECO:0000256" key="1">
    <source>
        <dbReference type="ARBA" id="ARBA00004196"/>
    </source>
</evidence>
<feature type="domain" description="Thioredoxin" evidence="7">
    <location>
        <begin position="237"/>
        <end position="376"/>
    </location>
</feature>
<keyword evidence="3" id="KW-0732">Signal</keyword>
<dbReference type="EMBL" id="CP013690">
    <property type="protein sequence ID" value="ALU27101.1"/>
    <property type="molecule type" value="Genomic_DNA"/>
</dbReference>
<evidence type="ECO:0000259" key="7">
    <source>
        <dbReference type="PROSITE" id="PS51352"/>
    </source>
</evidence>
<dbReference type="InterPro" id="IPR017937">
    <property type="entry name" value="Thioredoxin_CS"/>
</dbReference>
<dbReference type="InterPro" id="IPR036249">
    <property type="entry name" value="Thioredoxin-like_sf"/>
</dbReference>
<evidence type="ECO:0000313" key="9">
    <source>
        <dbReference type="Proteomes" id="UP000069030"/>
    </source>
</evidence>
<organism evidence="8 9">
    <name type="scientific">Myroides odoratimimus</name>
    <dbReference type="NCBI Taxonomy" id="76832"/>
    <lineage>
        <taxon>Bacteria</taxon>
        <taxon>Pseudomonadati</taxon>
        <taxon>Bacteroidota</taxon>
        <taxon>Flavobacteriia</taxon>
        <taxon>Flavobacteriales</taxon>
        <taxon>Flavobacteriaceae</taxon>
        <taxon>Myroides</taxon>
    </lineage>
</organism>
<evidence type="ECO:0000256" key="4">
    <source>
        <dbReference type="ARBA" id="ARBA00022748"/>
    </source>
</evidence>
<evidence type="ECO:0000256" key="5">
    <source>
        <dbReference type="ARBA" id="ARBA00023157"/>
    </source>
</evidence>
<dbReference type="AlphaFoldDB" id="A0A0S7E8C8"/>
<dbReference type="SUPFAM" id="SSF52833">
    <property type="entry name" value="Thioredoxin-like"/>
    <property type="match status" value="1"/>
</dbReference>
<dbReference type="CDD" id="cd02966">
    <property type="entry name" value="TlpA_like_family"/>
    <property type="match status" value="1"/>
</dbReference>
<dbReference type="PROSITE" id="PS51352">
    <property type="entry name" value="THIOREDOXIN_2"/>
    <property type="match status" value="1"/>
</dbReference>
<dbReference type="eggNOG" id="COG0526">
    <property type="taxonomic scope" value="Bacteria"/>
</dbReference>
<dbReference type="KEGG" id="mod:AS202_13470"/>
<sequence length="376" mass="41736">MKKILTVLGAVAVLASCNKEATGYTINGETKGLTDGTKVYIEKIDIATGSTVAIDSTEIKDNAFTFKGAAESLDQNFFSFGKEPGKLPFVLENGKIVVQYDNEKAENSSVTGTKNNDEYTAFTKKVDELERAIVQYQGDNQEAFKQANEAQDQAKKDAIINGYMALAEKYDEYVEDYIDNNANSLTTLVYLSKTVGSGQYIKEELVEKFNKFDETLKNTTVAKAFKTALDAIPDAKVKIGDKAPDFSAPSPEGKEISLKESLGKLTIIDFWASWCGPCRTENPNVVALYEEYHPKGLNIIGVSLDKDKAKWIEAIAKDKLTWNQISNLKFWEEPIAQNYEVRAIPATYLLDENGVVIAKNLRGKKLRAKVQEILDK</sequence>
<dbReference type="GO" id="GO:0017004">
    <property type="term" value="P:cytochrome complex assembly"/>
    <property type="evidence" value="ECO:0007669"/>
    <property type="project" value="UniProtKB-KW"/>
</dbReference>
<dbReference type="InterPro" id="IPR000866">
    <property type="entry name" value="AhpC/TSA"/>
</dbReference>
<dbReference type="PROSITE" id="PS51257">
    <property type="entry name" value="PROKAR_LIPOPROTEIN"/>
    <property type="match status" value="1"/>
</dbReference>
<evidence type="ECO:0000256" key="3">
    <source>
        <dbReference type="ARBA" id="ARBA00022729"/>
    </source>
</evidence>
<dbReference type="PANTHER" id="PTHR42852">
    <property type="entry name" value="THIOL:DISULFIDE INTERCHANGE PROTEIN DSBE"/>
    <property type="match status" value="1"/>
</dbReference>
<dbReference type="Pfam" id="PF14289">
    <property type="entry name" value="DUF4369"/>
    <property type="match status" value="1"/>
</dbReference>
<proteinExistence type="predicted"/>
<evidence type="ECO:0000256" key="6">
    <source>
        <dbReference type="ARBA" id="ARBA00023284"/>
    </source>
</evidence>
<dbReference type="PROSITE" id="PS00194">
    <property type="entry name" value="THIOREDOXIN_1"/>
    <property type="match status" value="1"/>
</dbReference>